<reference evidence="2 3" key="1">
    <citation type="submission" date="2019-04" db="EMBL/GenBank/DDBJ databases">
        <title>An improved genome assembly and genetic linkage map for asparagus bean, Vigna unguiculata ssp. sesquipedialis.</title>
        <authorList>
            <person name="Xia Q."/>
            <person name="Zhang R."/>
            <person name="Dong Y."/>
        </authorList>
    </citation>
    <scope>NUCLEOTIDE SEQUENCE [LARGE SCALE GENOMIC DNA]</scope>
    <source>
        <tissue evidence="2">Leaf</tissue>
    </source>
</reference>
<feature type="transmembrane region" description="Helical" evidence="1">
    <location>
        <begin position="1093"/>
        <end position="1115"/>
    </location>
</feature>
<dbReference type="Proteomes" id="UP000501690">
    <property type="component" value="Linkage Group LG2"/>
</dbReference>
<feature type="transmembrane region" description="Helical" evidence="1">
    <location>
        <begin position="1127"/>
        <end position="1145"/>
    </location>
</feature>
<dbReference type="EMBL" id="CP039346">
    <property type="protein sequence ID" value="QCD81314.1"/>
    <property type="molecule type" value="Genomic_DNA"/>
</dbReference>
<keyword evidence="1" id="KW-0812">Transmembrane</keyword>
<dbReference type="AlphaFoldDB" id="A0A4D6L0S2"/>
<keyword evidence="3" id="KW-1185">Reference proteome</keyword>
<dbReference type="PANTHER" id="PTHR31801">
    <property type="entry name" value="ALTERED INHERITANCE OF MITOCHONDRIA PROTEIN 24, MITOCHONDRIAL"/>
    <property type="match status" value="1"/>
</dbReference>
<proteinExistence type="predicted"/>
<keyword evidence="1" id="KW-0472">Membrane</keyword>
<sequence>MHPHSSYTDSLSKSQELSSAIQSANNPAQIASACASIDSFLHSHSPDQSRHFFSIAFPTLISKLFGFDDPASANAWIHHRHSHDLAPTLFSLLSPTGTLAAAIAAVDRLSLVKYVFPAERLPQWTRSLLLNKNNAADSRPLSDLCPSLFKPSPSPSQIQLNVFEYFFFWFAYYPVSKAKNDNPNAASLKRPKKFRLEDWTWTSSFPCFSASKPSLEGKPQCDLYTRLLCEYLRAYVPSYDLNAHQPYRSSILHYGSGYDASVVARAEFVVNTFIHFWLVDNDFSPLPRPLYRFLLRTFLFCPMAASVKNVSQVLSVWIGYLEPWSVNGNEFLKLDAINGEKKDNPVPASGAICLCFSHFKNFSTTLPPTFKTPFVHSFHSSATKTLNRAMHPHSSYTDSLSKSQELSSAIQSANNPAQIASACASIDSFLHSHSPDQSRHFFSIAFPTLISKLFGFDDPASANAWIHHRHSHDLAPTLFSLLSPTGTLAAAIAAVDRLSLVKYVFPAERLPQWTRSLLLNKNNAADSRPLSDLCPSLFKPSPSPSQIQLNVFEYFFFWFAYYPVSKAKNDNPNAASLKRPKKFRLEDWTWTSSFPCFSASKPSLEGKPQCDLYTRLLCEYLRAYVPSYDLNAHQPYRSSILHYGSGYDASVVARAEFVVNTFIHFWLVDNDFSPLPVSLCRNLGVSFPAGEAPPAPGLGEVVRLFVSYLSLSTVAAFSESGGESGSPRWRAVEGAKSKDLGSVRSLCCWNFSVQRPLYRFLLRTFLFCPMAASVKNVSQVLSVWIGYLEPWSVNGNEFLKLDAINGEKKDNPVPASVGGGFSHQWRDYVLSNYLYYSSLVMHFIGFAHRFLHSDVEVIVQMVLKVLDTLTSSKELVDLLKTVDSYFHSKQAGSGKPILNNLYRYVPTIREQLQDWEDGLCETDADGSFLHENWNKDLRLFADGEDGGQQLLQLFIMRAEAELQAISGDNIIPSLQCIDSLKARLGSLFDGKTVNLSPSCHEPVPHQQSRYDIFKPRIAGNHVYADVKYKGDWMRRPISNDEIAWLAKVLIRLSDWLNKNLGLNQAESSQISSPVSYVEVSADVAHVCGLSEALKVFFCTIGSWFLFLGAASLGFMRKYDLRVNLRILASKKVVMVFVLYVVFGILKKLVRAFHNSY</sequence>
<accession>A0A4D6L0S2</accession>
<gene>
    <name evidence="2" type="ORF">DEO72_LG2g1639</name>
</gene>
<evidence type="ECO:0000313" key="2">
    <source>
        <dbReference type="EMBL" id="QCD81314.1"/>
    </source>
</evidence>
<dbReference type="PANTHER" id="PTHR31801:SF1">
    <property type="entry name" value="SPHINGOMYELIN PHOSPHODIESTERASE"/>
    <property type="match status" value="1"/>
</dbReference>
<evidence type="ECO:0000256" key="1">
    <source>
        <dbReference type="SAM" id="Phobius"/>
    </source>
</evidence>
<name>A0A4D6L0S2_VIGUN</name>
<evidence type="ECO:0008006" key="4">
    <source>
        <dbReference type="Google" id="ProtNLM"/>
    </source>
</evidence>
<organism evidence="2 3">
    <name type="scientific">Vigna unguiculata</name>
    <name type="common">Cowpea</name>
    <dbReference type="NCBI Taxonomy" id="3917"/>
    <lineage>
        <taxon>Eukaryota</taxon>
        <taxon>Viridiplantae</taxon>
        <taxon>Streptophyta</taxon>
        <taxon>Embryophyta</taxon>
        <taxon>Tracheophyta</taxon>
        <taxon>Spermatophyta</taxon>
        <taxon>Magnoliopsida</taxon>
        <taxon>eudicotyledons</taxon>
        <taxon>Gunneridae</taxon>
        <taxon>Pentapetalae</taxon>
        <taxon>rosids</taxon>
        <taxon>fabids</taxon>
        <taxon>Fabales</taxon>
        <taxon>Fabaceae</taxon>
        <taxon>Papilionoideae</taxon>
        <taxon>50 kb inversion clade</taxon>
        <taxon>NPAAA clade</taxon>
        <taxon>indigoferoid/millettioid clade</taxon>
        <taxon>Phaseoleae</taxon>
        <taxon>Vigna</taxon>
    </lineage>
</organism>
<keyword evidence="1" id="KW-1133">Transmembrane helix</keyword>
<protein>
    <recommendedName>
        <fullName evidence="4">Sphingomyelin phosphodiesterase 4</fullName>
    </recommendedName>
</protein>
<evidence type="ECO:0000313" key="3">
    <source>
        <dbReference type="Proteomes" id="UP000501690"/>
    </source>
</evidence>